<dbReference type="EMBL" id="CP108140">
    <property type="protein sequence ID" value="WTP92392.1"/>
    <property type="molecule type" value="Genomic_DNA"/>
</dbReference>
<dbReference type="InterPro" id="IPR002711">
    <property type="entry name" value="HNH"/>
</dbReference>
<dbReference type="GO" id="GO:0004519">
    <property type="term" value="F:endonuclease activity"/>
    <property type="evidence" value="ECO:0007669"/>
    <property type="project" value="InterPro"/>
</dbReference>
<dbReference type="EC" id="2.7.7.49" evidence="2"/>
<dbReference type="InterPro" id="IPR043502">
    <property type="entry name" value="DNA/RNA_pol_sf"/>
</dbReference>
<dbReference type="PANTHER" id="PTHR34047">
    <property type="entry name" value="NUCLEAR INTRON MATURASE 1, MITOCHONDRIAL-RELATED"/>
    <property type="match status" value="1"/>
</dbReference>
<dbReference type="SUPFAM" id="SSF56672">
    <property type="entry name" value="DNA/RNA polymerases"/>
    <property type="match status" value="1"/>
</dbReference>
<feature type="domain" description="Reverse transcriptase" evidence="1">
    <location>
        <begin position="90"/>
        <end position="324"/>
    </location>
</feature>
<dbReference type="Gene3D" id="1.10.30.50">
    <property type="match status" value="1"/>
</dbReference>
<dbReference type="InterPro" id="IPR051083">
    <property type="entry name" value="GrpII_Intron_Splice-Mob/Def"/>
</dbReference>
<protein>
    <submittedName>
        <fullName evidence="2">Group II intron reverse transcriptase/maturase</fullName>
        <ecNumber evidence="2">2.7.7.49</ecNumber>
    </submittedName>
</protein>
<dbReference type="AlphaFoldDB" id="A0AAU1IBW0"/>
<dbReference type="Pfam" id="PF00078">
    <property type="entry name" value="RVT_1"/>
    <property type="match status" value="1"/>
</dbReference>
<dbReference type="GO" id="GO:0003676">
    <property type="term" value="F:nucleic acid binding"/>
    <property type="evidence" value="ECO:0007669"/>
    <property type="project" value="InterPro"/>
</dbReference>
<dbReference type="InterPro" id="IPR013597">
    <property type="entry name" value="Mat_intron_G2"/>
</dbReference>
<dbReference type="GO" id="GO:0003964">
    <property type="term" value="F:RNA-directed DNA polymerase activity"/>
    <property type="evidence" value="ECO:0007669"/>
    <property type="project" value="UniProtKB-KW"/>
</dbReference>
<dbReference type="Pfam" id="PF01844">
    <property type="entry name" value="HNH"/>
    <property type="match status" value="1"/>
</dbReference>
<dbReference type="InterPro" id="IPR003615">
    <property type="entry name" value="HNH_nuc"/>
</dbReference>
<name>A0AAU1IBW0_9ACTN</name>
<dbReference type="CDD" id="cd00085">
    <property type="entry name" value="HNHc"/>
    <property type="match status" value="1"/>
</dbReference>
<dbReference type="InterPro" id="IPR025960">
    <property type="entry name" value="RVT_N"/>
</dbReference>
<dbReference type="PROSITE" id="PS50878">
    <property type="entry name" value="RT_POL"/>
    <property type="match status" value="1"/>
</dbReference>
<dbReference type="NCBIfam" id="TIGR04416">
    <property type="entry name" value="group_II_RT_mat"/>
    <property type="match status" value="1"/>
</dbReference>
<keyword evidence="2" id="KW-0808">Transferase</keyword>
<dbReference type="Pfam" id="PF08388">
    <property type="entry name" value="GIIM"/>
    <property type="match status" value="1"/>
</dbReference>
<accession>A0AAU1IBW0</accession>
<dbReference type="Pfam" id="PF13655">
    <property type="entry name" value="RVT_N"/>
    <property type="match status" value="1"/>
</dbReference>
<keyword evidence="2" id="KW-0548">Nucleotidyltransferase</keyword>
<sequence>MNGPEGDAEFWTSINWRQEEESVKRLRQRIYRAARNGNLKQVRNLQKLMLRSRANALTSVRRVTQQSTGKKTAGIDGEVALTPKNRGKLARQTLAEPSLPAAPVKRVYIPKANGKRRPLGIPVIRDRVNQARAKNALEPEWEARFEGRSYGFRPGRGCHDAIEAIFLAAAQKKARRLWVLDADLSAAFDRISHEQLMDTIGLFPGRRQIQGWLRAGVMEQGTYAHTTEGTPQGGVISPLLLNVALHGMGDAIGANRPQAGRRTPSPTLIRYADDFVAICTTKDEAGELKVQLAEWLEPRGLAFNEEKTRVVHLEDGFDFLGFNVRRYNDKMITKPSKDAVRRARKRVKGIVRAHRGQSAERLVDTLNPFVRGWSTYYRHAVSKRTFRTLDAYTYATLKRWALRVHPNKTTRWVRERYWGEFRKGRGDKWVFGSPAKHLVKFAWTPIVRHTLVKSDASRDDAELETYWTLRARKRLPEIESKRILSLANRQKGLCTRCGQDLIEGAGYDPDDVRDWASWFTALYRGVHVHHLTYRSRGGSDHLGNLEVIHTQCHRQLRAGDRKKDANSQRP</sequence>
<dbReference type="GO" id="GO:0008270">
    <property type="term" value="F:zinc ion binding"/>
    <property type="evidence" value="ECO:0007669"/>
    <property type="project" value="InterPro"/>
</dbReference>
<evidence type="ECO:0000259" key="1">
    <source>
        <dbReference type="PROSITE" id="PS50878"/>
    </source>
</evidence>
<organism evidence="2">
    <name type="scientific">Streptomyces sp. NBC_00180</name>
    <dbReference type="NCBI Taxonomy" id="2903632"/>
    <lineage>
        <taxon>Bacteria</taxon>
        <taxon>Bacillati</taxon>
        <taxon>Actinomycetota</taxon>
        <taxon>Actinomycetes</taxon>
        <taxon>Kitasatosporales</taxon>
        <taxon>Streptomycetaceae</taxon>
        <taxon>Streptomyces</taxon>
    </lineage>
</organism>
<dbReference type="InterPro" id="IPR000477">
    <property type="entry name" value="RT_dom"/>
</dbReference>
<dbReference type="CDD" id="cd01651">
    <property type="entry name" value="RT_G2_intron"/>
    <property type="match status" value="1"/>
</dbReference>
<dbReference type="PANTHER" id="PTHR34047:SF10">
    <property type="entry name" value="GROUP II INTRON-ASSOCIATED OPEN READING FRAME"/>
    <property type="match status" value="1"/>
</dbReference>
<keyword evidence="2" id="KW-0695">RNA-directed DNA polymerase</keyword>
<gene>
    <name evidence="2" type="primary">ltrA</name>
    <name evidence="2" type="ORF">OG477_41155</name>
</gene>
<evidence type="ECO:0000313" key="2">
    <source>
        <dbReference type="EMBL" id="WTP92392.1"/>
    </source>
</evidence>
<dbReference type="InterPro" id="IPR030931">
    <property type="entry name" value="Group_II_RT_mat"/>
</dbReference>
<proteinExistence type="predicted"/>
<reference evidence="2" key="1">
    <citation type="submission" date="2022-10" db="EMBL/GenBank/DDBJ databases">
        <title>The complete genomes of actinobacterial strains from the NBC collection.</title>
        <authorList>
            <person name="Joergensen T.S."/>
            <person name="Alvarez Arevalo M."/>
            <person name="Sterndorff E.B."/>
            <person name="Faurdal D."/>
            <person name="Vuksanovic O."/>
            <person name="Mourched A.-S."/>
            <person name="Charusanti P."/>
            <person name="Shaw S."/>
            <person name="Blin K."/>
            <person name="Weber T."/>
        </authorList>
    </citation>
    <scope>NUCLEOTIDE SEQUENCE</scope>
    <source>
        <strain evidence="2">NBC 00180</strain>
    </source>
</reference>